<keyword evidence="8" id="KW-0464">Manganese</keyword>
<feature type="binding site" evidence="8">
    <location>
        <position position="107"/>
    </location>
    <ligand>
        <name>ATP</name>
        <dbReference type="ChEBI" id="CHEBI:30616"/>
    </ligand>
</feature>
<feature type="binding site" evidence="8">
    <location>
        <position position="86"/>
    </location>
    <ligand>
        <name>ATP</name>
        <dbReference type="ChEBI" id="CHEBI:30616"/>
    </ligand>
</feature>
<name>A0AA94TKP7_9BACT</name>
<comment type="catalytic activity">
    <reaction evidence="8">
        <text>L-threonyl-[protein] + ATP = 3-O-(5'-adenylyl)-L-threonyl-[protein] + diphosphate</text>
        <dbReference type="Rhea" id="RHEA:54292"/>
        <dbReference type="Rhea" id="RHEA-COMP:11060"/>
        <dbReference type="Rhea" id="RHEA-COMP:13847"/>
        <dbReference type="ChEBI" id="CHEBI:30013"/>
        <dbReference type="ChEBI" id="CHEBI:30616"/>
        <dbReference type="ChEBI" id="CHEBI:33019"/>
        <dbReference type="ChEBI" id="CHEBI:138113"/>
        <dbReference type="EC" id="2.7.7.108"/>
    </reaction>
</comment>
<evidence type="ECO:0000256" key="8">
    <source>
        <dbReference type="HAMAP-Rule" id="MF_00692"/>
    </source>
</evidence>
<sequence>MMRFLNTYARLPETFFQRIDPDPVSTPSLIRLNRALAHRLDLDLPDDAAQLAEIFTGNRLLNGSEPIAQAYAGHQFGHFVPQLGDGRAHLLGEVVNNAGERFEIQLKGSGRTRFSRGGDGRSPLGPVLREYIVSEAMHALGIPTTRGLAMAATGETVHRETPLPGAVMTRVASSFVRVGTFEYFASRRMENELRLLADHVIDRLYPDVRGAANPYLALFQAVCERQARLMAKWMCVGFVHGVMNTDNTAVSGETIDYGPCAFIDEYDPGAVFSSIDHTGRYAFNQQPTIAAWNLACLGGCLIPLLGPDENTAHEAGEAVLEGFIPAFTRHYREQLCRKIGLPDSDTNFTLARGFLDLLRRARADFTNTFRALSRATEDPEPLRAALNDPEALAPWFADWNGALRDAGVADPGPAMRAANPALIPRTHRIEQAIRAAVEDNDSTPADRLIDALANPYEDRTEYADLAAPPQPHERVHQTFCGT</sequence>
<feature type="binding site" evidence="8">
    <location>
        <position position="84"/>
    </location>
    <ligand>
        <name>ATP</name>
        <dbReference type="ChEBI" id="CHEBI:30616"/>
    </ligand>
</feature>
<comment type="caution">
    <text evidence="9">The sequence shown here is derived from an EMBL/GenBank/DDBJ whole genome shotgun (WGS) entry which is preliminary data.</text>
</comment>
<dbReference type="EC" id="2.7.7.108" evidence="8"/>
<dbReference type="AlphaFoldDB" id="A0AA94TKP7"/>
<comment type="catalytic activity">
    <reaction evidence="8">
        <text>L-tyrosyl-[protein] + UTP = O-(5'-uridylyl)-L-tyrosyl-[protein] + diphosphate</text>
        <dbReference type="Rhea" id="RHEA:83887"/>
        <dbReference type="Rhea" id="RHEA-COMP:10136"/>
        <dbReference type="Rhea" id="RHEA-COMP:20238"/>
        <dbReference type="ChEBI" id="CHEBI:33019"/>
        <dbReference type="ChEBI" id="CHEBI:46398"/>
        <dbReference type="ChEBI" id="CHEBI:46858"/>
        <dbReference type="ChEBI" id="CHEBI:90602"/>
    </reaction>
</comment>
<protein>
    <recommendedName>
        <fullName evidence="8">Protein nucleotidyltransferase YdiU</fullName>
        <ecNumber evidence="8">2.7.7.-</ecNumber>
    </recommendedName>
    <alternativeName>
        <fullName evidence="8">Protein adenylyltransferase YdiU</fullName>
        <ecNumber evidence="8">2.7.7.108</ecNumber>
    </alternativeName>
    <alternativeName>
        <fullName evidence="8">Protein uridylyltransferase YdiU</fullName>
        <ecNumber evidence="8">2.7.7.-</ecNumber>
    </alternativeName>
</protein>
<keyword evidence="7 8" id="KW-0460">Magnesium</keyword>
<comment type="catalytic activity">
    <reaction evidence="8">
        <text>L-histidyl-[protein] + UTP = N(tele)-(5'-uridylyl)-L-histidyl-[protein] + diphosphate</text>
        <dbReference type="Rhea" id="RHEA:83891"/>
        <dbReference type="Rhea" id="RHEA-COMP:9745"/>
        <dbReference type="Rhea" id="RHEA-COMP:20239"/>
        <dbReference type="ChEBI" id="CHEBI:29979"/>
        <dbReference type="ChEBI" id="CHEBI:33019"/>
        <dbReference type="ChEBI" id="CHEBI:46398"/>
        <dbReference type="ChEBI" id="CHEBI:233474"/>
    </reaction>
</comment>
<feature type="binding site" evidence="8">
    <location>
        <position position="170"/>
    </location>
    <ligand>
        <name>ATP</name>
        <dbReference type="ChEBI" id="CHEBI:30616"/>
    </ligand>
</feature>
<dbReference type="NCBIfam" id="NF000658">
    <property type="entry name" value="PRK00029.1"/>
    <property type="match status" value="1"/>
</dbReference>
<dbReference type="PANTHER" id="PTHR32057:SF14">
    <property type="entry name" value="PROTEIN ADENYLYLTRANSFERASE SELO, MITOCHONDRIAL"/>
    <property type="match status" value="1"/>
</dbReference>
<dbReference type="GO" id="GO:0030145">
    <property type="term" value="F:manganese ion binding"/>
    <property type="evidence" value="ECO:0007669"/>
    <property type="project" value="UniProtKB-UniRule"/>
</dbReference>
<feature type="binding site" evidence="8">
    <location>
        <position position="256"/>
    </location>
    <ligand>
        <name>ATP</name>
        <dbReference type="ChEBI" id="CHEBI:30616"/>
    </ligand>
</feature>
<dbReference type="GO" id="GO:0070733">
    <property type="term" value="F:AMPylase activity"/>
    <property type="evidence" value="ECO:0007669"/>
    <property type="project" value="UniProtKB-EC"/>
</dbReference>
<dbReference type="PANTHER" id="PTHR32057">
    <property type="entry name" value="PROTEIN ADENYLYLTRANSFERASE SELO, MITOCHONDRIAL"/>
    <property type="match status" value="1"/>
</dbReference>
<feature type="binding site" evidence="8">
    <location>
        <position position="87"/>
    </location>
    <ligand>
        <name>ATP</name>
        <dbReference type="ChEBI" id="CHEBI:30616"/>
    </ligand>
</feature>
<comment type="cofactor">
    <cofactor evidence="8">
        <name>Mg(2+)</name>
        <dbReference type="ChEBI" id="CHEBI:18420"/>
    </cofactor>
    <cofactor evidence="8">
        <name>Mn(2+)</name>
        <dbReference type="ChEBI" id="CHEBI:29035"/>
    </cofactor>
</comment>
<gene>
    <name evidence="8" type="primary">ydiU</name>
    <name evidence="8" type="synonym">selO</name>
    <name evidence="9" type="ORF">EDC59_10478</name>
</gene>
<evidence type="ECO:0000256" key="1">
    <source>
        <dbReference type="ARBA" id="ARBA00009747"/>
    </source>
</evidence>
<dbReference type="InterPro" id="IPR003846">
    <property type="entry name" value="SelO"/>
</dbReference>
<dbReference type="Proteomes" id="UP000295506">
    <property type="component" value="Unassembled WGS sequence"/>
</dbReference>
<dbReference type="EC" id="2.7.7.-" evidence="8"/>
<evidence type="ECO:0000256" key="4">
    <source>
        <dbReference type="ARBA" id="ARBA00022723"/>
    </source>
</evidence>
<feature type="active site" description="Proton acceptor" evidence="8">
    <location>
        <position position="246"/>
    </location>
</feature>
<keyword evidence="6 8" id="KW-0067">ATP-binding</keyword>
<comment type="catalytic activity">
    <reaction evidence="8">
        <text>L-seryl-[protein] + ATP = 3-O-(5'-adenylyl)-L-seryl-[protein] + diphosphate</text>
        <dbReference type="Rhea" id="RHEA:58120"/>
        <dbReference type="Rhea" id="RHEA-COMP:9863"/>
        <dbReference type="Rhea" id="RHEA-COMP:15073"/>
        <dbReference type="ChEBI" id="CHEBI:29999"/>
        <dbReference type="ChEBI" id="CHEBI:30616"/>
        <dbReference type="ChEBI" id="CHEBI:33019"/>
        <dbReference type="ChEBI" id="CHEBI:142516"/>
        <dbReference type="EC" id="2.7.7.108"/>
    </reaction>
</comment>
<evidence type="ECO:0000256" key="6">
    <source>
        <dbReference type="ARBA" id="ARBA00022840"/>
    </source>
</evidence>
<evidence type="ECO:0000313" key="9">
    <source>
        <dbReference type="EMBL" id="TDT89085.1"/>
    </source>
</evidence>
<dbReference type="RefSeq" id="WP_233491005.1">
    <property type="nucleotide sequence ID" value="NZ_CP014206.1"/>
</dbReference>
<keyword evidence="2 8" id="KW-0808">Transferase</keyword>
<dbReference type="EMBL" id="SOBK01000004">
    <property type="protein sequence ID" value="TDT89085.1"/>
    <property type="molecule type" value="Genomic_DNA"/>
</dbReference>
<accession>A0AA94TKP7</accession>
<evidence type="ECO:0000313" key="10">
    <source>
        <dbReference type="Proteomes" id="UP000295506"/>
    </source>
</evidence>
<evidence type="ECO:0000256" key="3">
    <source>
        <dbReference type="ARBA" id="ARBA00022695"/>
    </source>
</evidence>
<reference evidence="9 10" key="1">
    <citation type="submission" date="2019-03" db="EMBL/GenBank/DDBJ databases">
        <title>Genomic Encyclopedia of Type Strains, Phase IV (KMG-IV): sequencing the most valuable type-strain genomes for metagenomic binning, comparative biology and taxonomic classification.</title>
        <authorList>
            <person name="Goeker M."/>
        </authorList>
    </citation>
    <scope>NUCLEOTIDE SEQUENCE [LARGE SCALE GENOMIC DNA]</scope>
    <source>
        <strain evidence="9 10">DSM 101483</strain>
    </source>
</reference>
<dbReference type="GO" id="GO:0000287">
    <property type="term" value="F:magnesium ion binding"/>
    <property type="evidence" value="ECO:0007669"/>
    <property type="project" value="UniProtKB-UniRule"/>
</dbReference>
<dbReference type="GO" id="GO:0005524">
    <property type="term" value="F:ATP binding"/>
    <property type="evidence" value="ECO:0007669"/>
    <property type="project" value="UniProtKB-UniRule"/>
</dbReference>
<feature type="binding site" evidence="8">
    <location>
        <position position="177"/>
    </location>
    <ligand>
        <name>ATP</name>
        <dbReference type="ChEBI" id="CHEBI:30616"/>
    </ligand>
</feature>
<comment type="catalytic activity">
    <reaction evidence="8">
        <text>L-seryl-[protein] + UTP = O-(5'-uridylyl)-L-seryl-[protein] + diphosphate</text>
        <dbReference type="Rhea" id="RHEA:64604"/>
        <dbReference type="Rhea" id="RHEA-COMP:9863"/>
        <dbReference type="Rhea" id="RHEA-COMP:16635"/>
        <dbReference type="ChEBI" id="CHEBI:29999"/>
        <dbReference type="ChEBI" id="CHEBI:33019"/>
        <dbReference type="ChEBI" id="CHEBI:46398"/>
        <dbReference type="ChEBI" id="CHEBI:156051"/>
    </reaction>
</comment>
<evidence type="ECO:0000256" key="7">
    <source>
        <dbReference type="ARBA" id="ARBA00022842"/>
    </source>
</evidence>
<comment type="catalytic activity">
    <reaction evidence="8">
        <text>L-tyrosyl-[protein] + ATP = O-(5'-adenylyl)-L-tyrosyl-[protein] + diphosphate</text>
        <dbReference type="Rhea" id="RHEA:54288"/>
        <dbReference type="Rhea" id="RHEA-COMP:10136"/>
        <dbReference type="Rhea" id="RHEA-COMP:13846"/>
        <dbReference type="ChEBI" id="CHEBI:30616"/>
        <dbReference type="ChEBI" id="CHEBI:33019"/>
        <dbReference type="ChEBI" id="CHEBI:46858"/>
        <dbReference type="ChEBI" id="CHEBI:83624"/>
        <dbReference type="EC" id="2.7.7.108"/>
    </reaction>
</comment>
<feature type="binding site" evidence="8">
    <location>
        <position position="256"/>
    </location>
    <ligand>
        <name>Mg(2+)</name>
        <dbReference type="ChEBI" id="CHEBI:18420"/>
    </ligand>
</feature>
<keyword evidence="5 8" id="KW-0547">Nucleotide-binding</keyword>
<feature type="binding site" evidence="8">
    <location>
        <position position="247"/>
    </location>
    <ligand>
        <name>Mg(2+)</name>
        <dbReference type="ChEBI" id="CHEBI:18420"/>
    </ligand>
</feature>
<comment type="function">
    <text evidence="8">Nucleotidyltransferase involved in the post-translational modification of proteins. It can catalyze the addition of adenosine monophosphate (AMP) or uridine monophosphate (UMP) to a protein, resulting in modifications known as AMPylation and UMPylation.</text>
</comment>
<keyword evidence="3 8" id="KW-0548">Nucleotidyltransferase</keyword>
<feature type="binding site" evidence="8">
    <location>
        <position position="120"/>
    </location>
    <ligand>
        <name>ATP</name>
        <dbReference type="ChEBI" id="CHEBI:30616"/>
    </ligand>
</feature>
<organism evidence="9 10">
    <name type="scientific">Pseudodesulfovibrio indicus</name>
    <dbReference type="NCBI Taxonomy" id="1716143"/>
    <lineage>
        <taxon>Bacteria</taxon>
        <taxon>Pseudomonadati</taxon>
        <taxon>Thermodesulfobacteriota</taxon>
        <taxon>Desulfovibrionia</taxon>
        <taxon>Desulfovibrionales</taxon>
        <taxon>Desulfovibrionaceae</taxon>
    </lineage>
</organism>
<keyword evidence="4 8" id="KW-0479">Metal-binding</keyword>
<proteinExistence type="inferred from homology"/>
<feature type="binding site" evidence="8">
    <location>
        <position position="119"/>
    </location>
    <ligand>
        <name>ATP</name>
        <dbReference type="ChEBI" id="CHEBI:30616"/>
    </ligand>
</feature>
<dbReference type="Pfam" id="PF02696">
    <property type="entry name" value="SelO"/>
    <property type="match status" value="1"/>
</dbReference>
<evidence type="ECO:0000256" key="2">
    <source>
        <dbReference type="ARBA" id="ARBA00022679"/>
    </source>
</evidence>
<comment type="similarity">
    <text evidence="1 8">Belongs to the SELO family.</text>
</comment>
<evidence type="ECO:0000256" key="5">
    <source>
        <dbReference type="ARBA" id="ARBA00022741"/>
    </source>
</evidence>
<dbReference type="HAMAP" id="MF_00692">
    <property type="entry name" value="SelO"/>
    <property type="match status" value="1"/>
</dbReference>